<dbReference type="PANTHER" id="PTHR35561:SF1">
    <property type="entry name" value="RNA 2',3'-CYCLIC PHOSPHODIESTERASE"/>
    <property type="match status" value="1"/>
</dbReference>
<keyword evidence="4" id="KW-1185">Reference proteome</keyword>
<organism evidence="3 4">
    <name type="scientific">Chitinilyticum piscinae</name>
    <dbReference type="NCBI Taxonomy" id="2866724"/>
    <lineage>
        <taxon>Bacteria</taxon>
        <taxon>Pseudomonadati</taxon>
        <taxon>Pseudomonadota</taxon>
        <taxon>Betaproteobacteria</taxon>
        <taxon>Neisseriales</taxon>
        <taxon>Chitinibacteraceae</taxon>
        <taxon>Chitinilyticum</taxon>
    </lineage>
</organism>
<evidence type="ECO:0000256" key="2">
    <source>
        <dbReference type="HAMAP-Rule" id="MF_01940"/>
    </source>
</evidence>
<proteinExistence type="inferred from homology"/>
<dbReference type="InterPro" id="IPR009097">
    <property type="entry name" value="Cyclic_Pdiesterase"/>
</dbReference>
<evidence type="ECO:0000313" key="3">
    <source>
        <dbReference type="EMBL" id="MBE9607977.1"/>
    </source>
</evidence>
<reference evidence="3 4" key="1">
    <citation type="submission" date="2020-10" db="EMBL/GenBank/DDBJ databases">
        <title>The genome sequence of Chitinilyticum litopenaei 4Y14.</title>
        <authorList>
            <person name="Liu Y."/>
        </authorList>
    </citation>
    <scope>NUCLEOTIDE SEQUENCE [LARGE SCALE GENOMIC DNA]</scope>
    <source>
        <strain evidence="3 4">4Y14</strain>
    </source>
</reference>
<dbReference type="InterPro" id="IPR004175">
    <property type="entry name" value="RNA_CPDase"/>
</dbReference>
<comment type="similarity">
    <text evidence="2">Belongs to the 2H phosphoesterase superfamily. ThpR family.</text>
</comment>
<dbReference type="PANTHER" id="PTHR35561">
    <property type="entry name" value="RNA 2',3'-CYCLIC PHOSPHODIESTERASE"/>
    <property type="match status" value="1"/>
</dbReference>
<evidence type="ECO:0000313" key="4">
    <source>
        <dbReference type="Proteomes" id="UP000604481"/>
    </source>
</evidence>
<dbReference type="HAMAP" id="MF_01940">
    <property type="entry name" value="RNA_CPDase"/>
    <property type="match status" value="1"/>
</dbReference>
<dbReference type="RefSeq" id="WP_194114484.1">
    <property type="nucleotide sequence ID" value="NZ_JADFUA010000001.1"/>
</dbReference>
<feature type="short sequence motif" description="HXTX 1" evidence="2">
    <location>
        <begin position="42"/>
        <end position="45"/>
    </location>
</feature>
<feature type="short sequence motif" description="HXTX 2" evidence="2">
    <location>
        <begin position="126"/>
        <end position="129"/>
    </location>
</feature>
<dbReference type="Proteomes" id="UP000604481">
    <property type="component" value="Unassembled WGS sequence"/>
</dbReference>
<dbReference type="Gene3D" id="3.90.1140.10">
    <property type="entry name" value="Cyclic phosphodiesterase"/>
    <property type="match status" value="1"/>
</dbReference>
<comment type="catalytic activity">
    <reaction evidence="2">
        <text>a 3'-end 2',3'-cyclophospho-ribonucleotide-RNA + H2O = a 3'-end 2'-phospho-ribonucleotide-RNA + H(+)</text>
        <dbReference type="Rhea" id="RHEA:11828"/>
        <dbReference type="Rhea" id="RHEA-COMP:10464"/>
        <dbReference type="Rhea" id="RHEA-COMP:17353"/>
        <dbReference type="ChEBI" id="CHEBI:15377"/>
        <dbReference type="ChEBI" id="CHEBI:15378"/>
        <dbReference type="ChEBI" id="CHEBI:83064"/>
        <dbReference type="ChEBI" id="CHEBI:173113"/>
        <dbReference type="EC" id="3.1.4.58"/>
    </reaction>
</comment>
<feature type="active site" description="Proton acceptor" evidence="2">
    <location>
        <position position="126"/>
    </location>
</feature>
<dbReference type="EC" id="3.1.4.58" evidence="2"/>
<dbReference type="Pfam" id="PF13563">
    <property type="entry name" value="2_5_RNA_ligase2"/>
    <property type="match status" value="1"/>
</dbReference>
<dbReference type="GO" id="GO:0008664">
    <property type="term" value="F:RNA 2',3'-cyclic 3'-phosphodiesterase activity"/>
    <property type="evidence" value="ECO:0007669"/>
    <property type="project" value="UniProtKB-EC"/>
</dbReference>
<comment type="function">
    <text evidence="2">Hydrolyzes RNA 2',3'-cyclic phosphodiester to an RNA 2'-phosphomonoester.</text>
</comment>
<dbReference type="EMBL" id="JADFUA010000001">
    <property type="protein sequence ID" value="MBE9607977.1"/>
    <property type="molecule type" value="Genomic_DNA"/>
</dbReference>
<dbReference type="AlphaFoldDB" id="A0A8J7FIF1"/>
<evidence type="ECO:0000256" key="1">
    <source>
        <dbReference type="ARBA" id="ARBA00022801"/>
    </source>
</evidence>
<dbReference type="NCBIfam" id="TIGR02258">
    <property type="entry name" value="2_5_ligase"/>
    <property type="match status" value="1"/>
</dbReference>
<comment type="caution">
    <text evidence="3">The sequence shown here is derived from an EMBL/GenBank/DDBJ whole genome shotgun (WGS) entry which is preliminary data.</text>
</comment>
<sequence length="173" mass="18778">MTNKRLFIALPLPDPLRHTICNIRDALHGQCQGRPVASANLHLTLAFLGDTPDKALPDIQALLAGLPDNYGTLILDELGCFRQQHGHVVWLGCSTIPAALAAGLAQLQQGLRALGLPVEKRPWQPHITLLRDAAPWQARLAPTLEWQTGAAGLYASTLTPQGPSYTRIDSIYP</sequence>
<keyword evidence="1 2" id="KW-0378">Hydrolase</keyword>
<dbReference type="SUPFAM" id="SSF55144">
    <property type="entry name" value="LigT-like"/>
    <property type="match status" value="1"/>
</dbReference>
<dbReference type="GO" id="GO:0004113">
    <property type="term" value="F:2',3'-cyclic-nucleotide 3'-phosphodiesterase activity"/>
    <property type="evidence" value="ECO:0007669"/>
    <property type="project" value="InterPro"/>
</dbReference>
<accession>A0A8J7FIF1</accession>
<name>A0A8J7FIF1_9NEIS</name>
<gene>
    <name evidence="3" type="primary">thpR</name>
    <name evidence="3" type="ORF">INR99_01320</name>
</gene>
<feature type="active site" description="Proton donor" evidence="2">
    <location>
        <position position="42"/>
    </location>
</feature>
<protein>
    <recommendedName>
        <fullName evidence="2">RNA 2',3'-cyclic phosphodiesterase</fullName>
        <shortName evidence="2">RNA 2',3'-CPDase</shortName>
        <ecNumber evidence="2">3.1.4.58</ecNumber>
    </recommendedName>
</protein>